<dbReference type="Proteomes" id="UP001153076">
    <property type="component" value="Unassembled WGS sequence"/>
</dbReference>
<comment type="caution">
    <text evidence="2">The sequence shown here is derived from an EMBL/GenBank/DDBJ whole genome shotgun (WGS) entry which is preliminary data.</text>
</comment>
<dbReference type="PANTHER" id="PTHR33240">
    <property type="entry name" value="OS08G0508500 PROTEIN"/>
    <property type="match status" value="1"/>
</dbReference>
<proteinExistence type="predicted"/>
<dbReference type="AlphaFoldDB" id="A0A9Q1K255"/>
<gene>
    <name evidence="2" type="ORF">Cgig2_013505</name>
</gene>
<name>A0A9Q1K255_9CARY</name>
<dbReference type="OrthoDB" id="2919534at2759"/>
<feature type="compositionally biased region" description="Low complexity" evidence="1">
    <location>
        <begin position="192"/>
        <end position="216"/>
    </location>
</feature>
<evidence type="ECO:0000256" key="1">
    <source>
        <dbReference type="SAM" id="MobiDB-lite"/>
    </source>
</evidence>
<organism evidence="2 3">
    <name type="scientific">Carnegiea gigantea</name>
    <dbReference type="NCBI Taxonomy" id="171969"/>
    <lineage>
        <taxon>Eukaryota</taxon>
        <taxon>Viridiplantae</taxon>
        <taxon>Streptophyta</taxon>
        <taxon>Embryophyta</taxon>
        <taxon>Tracheophyta</taxon>
        <taxon>Spermatophyta</taxon>
        <taxon>Magnoliopsida</taxon>
        <taxon>eudicotyledons</taxon>
        <taxon>Gunneridae</taxon>
        <taxon>Pentapetalae</taxon>
        <taxon>Caryophyllales</taxon>
        <taxon>Cactineae</taxon>
        <taxon>Cactaceae</taxon>
        <taxon>Cactoideae</taxon>
        <taxon>Echinocereeae</taxon>
        <taxon>Carnegiea</taxon>
    </lineage>
</organism>
<accession>A0A9Q1K255</accession>
<dbReference type="EMBL" id="JAKOGI010000440">
    <property type="protein sequence ID" value="KAJ8435017.1"/>
    <property type="molecule type" value="Genomic_DNA"/>
</dbReference>
<keyword evidence="3" id="KW-1185">Reference proteome</keyword>
<protein>
    <submittedName>
        <fullName evidence="2">Uncharacterized protein</fullName>
    </submittedName>
</protein>
<evidence type="ECO:0000313" key="3">
    <source>
        <dbReference type="Proteomes" id="UP001153076"/>
    </source>
</evidence>
<dbReference type="PANTHER" id="PTHR33240:SF17">
    <property type="entry name" value="EUKARYOTIC PEPTIDE CHAIN RELEASE FACTOR GTP-BINDING SUBUNIT-LIKE"/>
    <property type="match status" value="1"/>
</dbReference>
<sequence length="228" mass="25000">MEVREHPILRKPPPMTSAPKPHNARKYCEFYEQNSHTTAECRELRKALHEPADKGQTDRFLKRGLRFLRRKHEPVKARNLEVDLFVVDVPMSYNIILERPTLHKVKAVIASYLQQLQFEADDGSVGVSQGDQRTARKCCLASEPGQGGLSQIGKKPRIEPPLTTPEALVIHTIASAEARATSPQGHGVPALPSRGVVPSSSSPSSEGGMNSTSSGSRPSALAHWRSST</sequence>
<evidence type="ECO:0000313" key="2">
    <source>
        <dbReference type="EMBL" id="KAJ8435017.1"/>
    </source>
</evidence>
<reference evidence="2" key="1">
    <citation type="submission" date="2022-04" db="EMBL/GenBank/DDBJ databases">
        <title>Carnegiea gigantea Genome sequencing and assembly v2.</title>
        <authorList>
            <person name="Copetti D."/>
            <person name="Sanderson M.J."/>
            <person name="Burquez A."/>
            <person name="Wojciechowski M.F."/>
        </authorList>
    </citation>
    <scope>NUCLEOTIDE SEQUENCE</scope>
    <source>
        <strain evidence="2">SGP5-SGP5p</strain>
        <tissue evidence="2">Aerial part</tissue>
    </source>
</reference>
<feature type="region of interest" description="Disordered" evidence="1">
    <location>
        <begin position="1"/>
        <end position="22"/>
    </location>
</feature>
<feature type="region of interest" description="Disordered" evidence="1">
    <location>
        <begin position="178"/>
        <end position="228"/>
    </location>
</feature>